<keyword evidence="3 5" id="KW-1133">Transmembrane helix</keyword>
<protein>
    <submittedName>
        <fullName evidence="7">NnrU family protein</fullName>
    </submittedName>
</protein>
<gene>
    <name evidence="7" type="ORF">V8201_07995</name>
</gene>
<feature type="transmembrane region" description="Helical" evidence="5">
    <location>
        <begin position="72"/>
        <end position="93"/>
    </location>
</feature>
<evidence type="ECO:0000256" key="5">
    <source>
        <dbReference type="SAM" id="Phobius"/>
    </source>
</evidence>
<comment type="subcellular location">
    <subcellularLocation>
        <location evidence="1">Membrane</location>
        <topology evidence="1">Multi-pass membrane protein</topology>
    </subcellularLocation>
</comment>
<dbReference type="Proteomes" id="UP001367771">
    <property type="component" value="Unassembled WGS sequence"/>
</dbReference>
<evidence type="ECO:0000313" key="8">
    <source>
        <dbReference type="Proteomes" id="UP001367771"/>
    </source>
</evidence>
<keyword evidence="8" id="KW-1185">Reference proteome</keyword>
<proteinExistence type="predicted"/>
<keyword evidence="2 5" id="KW-0812">Transmembrane</keyword>
<accession>A0ABU8H203</accession>
<evidence type="ECO:0000256" key="3">
    <source>
        <dbReference type="ARBA" id="ARBA00022989"/>
    </source>
</evidence>
<sequence>MTGMGSLLACAATFVGTHLLLSHPLRRPLAGRIGERAFLAVYSLVALATLAAMVHAYRAAPGDMPLWPVGDGLWAVATLVMLIASILLIGSLVGNPALAGSPLAPAAASARGVYAVTRHPMLWSFALWGGAHVLVDPMTRTIILAGAIIGLSLVGAVMQDRKKAARDPDGWPVWQARTSLLPFAAILTGRARFGGFGAPALLGGPILWLAATWAHIPLAGWPAGIWRWIV</sequence>
<dbReference type="Gene3D" id="1.20.120.1630">
    <property type="match status" value="1"/>
</dbReference>
<keyword evidence="4 5" id="KW-0472">Membrane</keyword>
<dbReference type="EMBL" id="JBBBDM010000003">
    <property type="protein sequence ID" value="MEI5687019.1"/>
    <property type="molecule type" value="Genomic_DNA"/>
</dbReference>
<feature type="transmembrane region" description="Helical" evidence="5">
    <location>
        <begin position="138"/>
        <end position="158"/>
    </location>
</feature>
<evidence type="ECO:0000256" key="1">
    <source>
        <dbReference type="ARBA" id="ARBA00004141"/>
    </source>
</evidence>
<reference evidence="7 8" key="1">
    <citation type="journal article" date="2013" name="Int. J. Syst. Evol. Microbiol.">
        <title>Sphingomonas kyungheensis sp. nov., a bacterium with ginsenoside-converting activity isolated from soil of a ginseng field.</title>
        <authorList>
            <person name="Son H.M."/>
            <person name="Yang J.E."/>
            <person name="Park Y."/>
            <person name="Han C.K."/>
            <person name="Kim S.G."/>
            <person name="Kook M."/>
            <person name="Yi T.H."/>
        </authorList>
    </citation>
    <scope>NUCLEOTIDE SEQUENCE [LARGE SCALE GENOMIC DNA]</scope>
    <source>
        <strain evidence="7 8">LMG 26582</strain>
    </source>
</reference>
<evidence type="ECO:0000256" key="2">
    <source>
        <dbReference type="ARBA" id="ARBA00022692"/>
    </source>
</evidence>
<dbReference type="RefSeq" id="WP_336544949.1">
    <property type="nucleotide sequence ID" value="NZ_JBBBDM010000003.1"/>
</dbReference>
<dbReference type="InterPro" id="IPR009915">
    <property type="entry name" value="NnrU_dom"/>
</dbReference>
<evidence type="ECO:0000256" key="4">
    <source>
        <dbReference type="ARBA" id="ARBA00023136"/>
    </source>
</evidence>
<evidence type="ECO:0000259" key="6">
    <source>
        <dbReference type="Pfam" id="PF07298"/>
    </source>
</evidence>
<name>A0ABU8H203_9SPHN</name>
<feature type="transmembrane region" description="Helical" evidence="5">
    <location>
        <begin position="38"/>
        <end position="60"/>
    </location>
</feature>
<feature type="domain" description="NnrU" evidence="6">
    <location>
        <begin position="7"/>
        <end position="221"/>
    </location>
</feature>
<organism evidence="7 8">
    <name type="scientific">Sphingomonas kyungheensis</name>
    <dbReference type="NCBI Taxonomy" id="1069987"/>
    <lineage>
        <taxon>Bacteria</taxon>
        <taxon>Pseudomonadati</taxon>
        <taxon>Pseudomonadota</taxon>
        <taxon>Alphaproteobacteria</taxon>
        <taxon>Sphingomonadales</taxon>
        <taxon>Sphingomonadaceae</taxon>
        <taxon>Sphingomonas</taxon>
    </lineage>
</organism>
<evidence type="ECO:0000313" key="7">
    <source>
        <dbReference type="EMBL" id="MEI5687019.1"/>
    </source>
</evidence>
<dbReference type="Pfam" id="PF07298">
    <property type="entry name" value="NnrU"/>
    <property type="match status" value="1"/>
</dbReference>
<comment type="caution">
    <text evidence="7">The sequence shown here is derived from an EMBL/GenBank/DDBJ whole genome shotgun (WGS) entry which is preliminary data.</text>
</comment>